<evidence type="ECO:0000256" key="4">
    <source>
        <dbReference type="ARBA" id="ARBA00023163"/>
    </source>
</evidence>
<dbReference type="GO" id="GO:0090575">
    <property type="term" value="C:RNA polymerase II transcription regulator complex"/>
    <property type="evidence" value="ECO:0007669"/>
    <property type="project" value="TreeGrafter"/>
</dbReference>
<dbReference type="InterPro" id="IPR037241">
    <property type="entry name" value="E2F-DP_heterodim"/>
</dbReference>
<evidence type="ECO:0000256" key="5">
    <source>
        <dbReference type="RuleBase" id="RU003796"/>
    </source>
</evidence>
<dbReference type="InterPro" id="IPR015633">
    <property type="entry name" value="E2F"/>
</dbReference>
<dbReference type="CTD" id="1875"/>
<feature type="domain" description="E2F/DP family winged-helix DNA-binding" evidence="7">
    <location>
        <begin position="260"/>
        <end position="326"/>
    </location>
</feature>
<evidence type="ECO:0000256" key="6">
    <source>
        <dbReference type="SAM" id="MobiDB-lite"/>
    </source>
</evidence>
<dbReference type="Gene3D" id="6.10.250.540">
    <property type="match status" value="1"/>
</dbReference>
<dbReference type="InterPro" id="IPR003316">
    <property type="entry name" value="E2F_WHTH_DNA-bd_dom"/>
</dbReference>
<dbReference type="Gene3D" id="1.10.10.10">
    <property type="entry name" value="Winged helix-like DNA-binding domain superfamily/Winged helix DNA-binding domain"/>
    <property type="match status" value="1"/>
</dbReference>
<proteinExistence type="inferred from homology"/>
<feature type="compositionally biased region" description="Pro residues" evidence="6">
    <location>
        <begin position="234"/>
        <end position="246"/>
    </location>
</feature>
<keyword evidence="3 5" id="KW-0238">DNA-binding</keyword>
<dbReference type="InterPro" id="IPR032198">
    <property type="entry name" value="E2F_CC-MB"/>
</dbReference>
<keyword evidence="2 5" id="KW-0805">Transcription regulation</keyword>
<dbReference type="InterPro" id="IPR036390">
    <property type="entry name" value="WH_DNA-bd_sf"/>
</dbReference>
<dbReference type="GO" id="GO:0000978">
    <property type="term" value="F:RNA polymerase II cis-regulatory region sequence-specific DNA binding"/>
    <property type="evidence" value="ECO:0007669"/>
    <property type="project" value="InterPro"/>
</dbReference>
<dbReference type="PANTHER" id="PTHR12081:SF35">
    <property type="entry name" value="TRANSCRIPTION FACTOR E2F5"/>
    <property type="match status" value="1"/>
</dbReference>
<dbReference type="AlphaFoldDB" id="A0A6J3FJQ2"/>
<sequence>MLELEKSKIAETVQADLQLCKLSSQPTSRLRNVWPLGIVTFSPGKSLFSFVSFFSSSLLCRVGSPFLEAARERPGGEWETPAPTPLLLLVLSSFPQKNAFLGNGRRRVTSCHLNSGPHPSQPLLASTPSPLVVGLIHASLGLGRGRRPGVTSGPGSCGRRTPVVCSSPQPALTLSEGGEAAAAEPTRQVAAGGAGERKCAGTRPPRGRDAMAAAEPASSGQQAPPGQGQGQRPQPQPPQAQAPQPPSQQQLGGAGGGSSRHEKSLGLLTTKFVSLLQEAKDGVLDLKAAADTLAVRQKRRIYDITNVLEGIDLIEKKSKNSIQWKGVGAGCNTKEVIDRLRYLKTEIEDLELKERELDQQKLWLQQSIKNVMDDSINNRFSYVTHEDICNCFNGDTLLAIQAPSGTQLEVPIPEMGQNGQKKYQINLKSHSGPIHVLLINKESSSSKPVVFPVPPPDDLTQPSSQSLTPVTPQKSSTATQNLPEQHVSERSQTVQQTSATDISSAGSITGDIIDELMSSDVFPLLRLSPTPADDYNFNLDDNEGVCDLFDVQILNY</sequence>
<dbReference type="FunFam" id="1.10.10.10:FF:000008">
    <property type="entry name" value="E2F transcription factor 1"/>
    <property type="match status" value="1"/>
</dbReference>
<feature type="region of interest" description="Disordered" evidence="6">
    <location>
        <begin position="446"/>
        <end position="502"/>
    </location>
</feature>
<dbReference type="Pfam" id="PF02319">
    <property type="entry name" value="WHD_E2F_TDP"/>
    <property type="match status" value="1"/>
</dbReference>
<evidence type="ECO:0000256" key="1">
    <source>
        <dbReference type="ARBA" id="ARBA00010940"/>
    </source>
</evidence>
<dbReference type="SMART" id="SM01372">
    <property type="entry name" value="E2F_TDP"/>
    <property type="match status" value="1"/>
</dbReference>
<evidence type="ECO:0000313" key="9">
    <source>
        <dbReference type="RefSeq" id="XP_032106004.1"/>
    </source>
</evidence>
<dbReference type="SUPFAM" id="SSF144074">
    <property type="entry name" value="E2F-DP heterodimerization region"/>
    <property type="match status" value="1"/>
</dbReference>
<gene>
    <name evidence="9" type="primary">E2F5</name>
</gene>
<evidence type="ECO:0000259" key="7">
    <source>
        <dbReference type="SMART" id="SM01372"/>
    </source>
</evidence>
<organism evidence="8 9">
    <name type="scientific">Sapajus apella</name>
    <name type="common">Brown-capped capuchin</name>
    <name type="synonym">Cebus apella</name>
    <dbReference type="NCBI Taxonomy" id="9515"/>
    <lineage>
        <taxon>Eukaryota</taxon>
        <taxon>Metazoa</taxon>
        <taxon>Chordata</taxon>
        <taxon>Craniata</taxon>
        <taxon>Vertebrata</taxon>
        <taxon>Euteleostomi</taxon>
        <taxon>Mammalia</taxon>
        <taxon>Eutheria</taxon>
        <taxon>Euarchontoglires</taxon>
        <taxon>Primates</taxon>
        <taxon>Haplorrhini</taxon>
        <taxon>Platyrrhini</taxon>
        <taxon>Cebidae</taxon>
        <taxon>Cebinae</taxon>
        <taxon>Sapajus</taxon>
    </lineage>
</organism>
<comment type="similarity">
    <text evidence="1 5">Belongs to the E2F/DP family.</text>
</comment>
<name>A0A6J3FJQ2_SAPAP</name>
<dbReference type="CDD" id="cd14660">
    <property type="entry name" value="E2F_DD"/>
    <property type="match status" value="1"/>
</dbReference>
<protein>
    <submittedName>
        <fullName evidence="9">Transcription factor E2F5 isoform X1</fullName>
    </submittedName>
</protein>
<dbReference type="RefSeq" id="XP_032106004.1">
    <property type="nucleotide sequence ID" value="XM_032250113.1"/>
</dbReference>
<dbReference type="InterPro" id="IPR036388">
    <property type="entry name" value="WH-like_DNA-bd_sf"/>
</dbReference>
<evidence type="ECO:0000256" key="3">
    <source>
        <dbReference type="ARBA" id="ARBA00023125"/>
    </source>
</evidence>
<dbReference type="Proteomes" id="UP000504640">
    <property type="component" value="Unplaced"/>
</dbReference>
<dbReference type="GO" id="GO:0000981">
    <property type="term" value="F:DNA-binding transcription factor activity, RNA polymerase II-specific"/>
    <property type="evidence" value="ECO:0007669"/>
    <property type="project" value="TreeGrafter"/>
</dbReference>
<reference evidence="9" key="1">
    <citation type="submission" date="2025-08" db="UniProtKB">
        <authorList>
            <consortium name="RefSeq"/>
        </authorList>
    </citation>
    <scope>IDENTIFICATION</scope>
    <source>
        <tissue evidence="9">Blood</tissue>
    </source>
</reference>
<evidence type="ECO:0000256" key="2">
    <source>
        <dbReference type="ARBA" id="ARBA00023015"/>
    </source>
</evidence>
<dbReference type="SUPFAM" id="SSF46785">
    <property type="entry name" value="Winged helix' DNA-binding domain"/>
    <property type="match status" value="1"/>
</dbReference>
<keyword evidence="4 5" id="KW-0804">Transcription</keyword>
<accession>A0A6J3FJQ2</accession>
<feature type="compositionally biased region" description="Polar residues" evidence="6">
    <location>
        <begin position="490"/>
        <end position="502"/>
    </location>
</feature>
<dbReference type="Pfam" id="PF16421">
    <property type="entry name" value="E2F_CC-MB"/>
    <property type="match status" value="1"/>
</dbReference>
<feature type="compositionally biased region" description="Low complexity" evidence="6">
    <location>
        <begin position="216"/>
        <end position="233"/>
    </location>
</feature>
<feature type="compositionally biased region" description="Polar residues" evidence="6">
    <location>
        <begin position="460"/>
        <end position="483"/>
    </location>
</feature>
<dbReference type="GeneID" id="116531359"/>
<dbReference type="GO" id="GO:0046983">
    <property type="term" value="F:protein dimerization activity"/>
    <property type="evidence" value="ECO:0007669"/>
    <property type="project" value="InterPro"/>
</dbReference>
<feature type="region of interest" description="Disordered" evidence="6">
    <location>
        <begin position="143"/>
        <end position="262"/>
    </location>
</feature>
<evidence type="ECO:0000313" key="8">
    <source>
        <dbReference type="Proteomes" id="UP000504640"/>
    </source>
</evidence>
<comment type="subcellular location">
    <subcellularLocation>
        <location evidence="5">Nucleus</location>
    </subcellularLocation>
</comment>
<keyword evidence="8" id="KW-1185">Reference proteome</keyword>
<keyword evidence="5" id="KW-0539">Nucleus</keyword>
<dbReference type="PANTHER" id="PTHR12081">
    <property type="entry name" value="TRANSCRIPTION FACTOR E2F"/>
    <property type="match status" value="1"/>
</dbReference>